<evidence type="ECO:0000256" key="7">
    <source>
        <dbReference type="ARBA" id="ARBA00022840"/>
    </source>
</evidence>
<dbReference type="GO" id="GO:0005524">
    <property type="term" value="F:ATP binding"/>
    <property type="evidence" value="ECO:0007669"/>
    <property type="project" value="UniProtKB-UniRule"/>
</dbReference>
<dbReference type="AlphaFoldDB" id="A0AA36HDT1"/>
<dbReference type="PROSITE" id="PS50011">
    <property type="entry name" value="PROTEIN_KINASE_DOM"/>
    <property type="match status" value="1"/>
</dbReference>
<evidence type="ECO:0000256" key="4">
    <source>
        <dbReference type="ARBA" id="ARBA00022679"/>
    </source>
</evidence>
<evidence type="ECO:0000313" key="12">
    <source>
        <dbReference type="EMBL" id="CAJ0608934.1"/>
    </source>
</evidence>
<dbReference type="SMART" id="SM00133">
    <property type="entry name" value="S_TK_X"/>
    <property type="match status" value="1"/>
</dbReference>
<evidence type="ECO:0000256" key="6">
    <source>
        <dbReference type="ARBA" id="ARBA00022777"/>
    </source>
</evidence>
<evidence type="ECO:0000259" key="11">
    <source>
        <dbReference type="PROSITE" id="PS51285"/>
    </source>
</evidence>
<dbReference type="SMART" id="SM00220">
    <property type="entry name" value="S_TKc"/>
    <property type="match status" value="1"/>
</dbReference>
<dbReference type="GO" id="GO:0035091">
    <property type="term" value="F:phosphatidylinositol binding"/>
    <property type="evidence" value="ECO:0007669"/>
    <property type="project" value="InterPro"/>
</dbReference>
<evidence type="ECO:0000259" key="10">
    <source>
        <dbReference type="PROSITE" id="PS50011"/>
    </source>
</evidence>
<dbReference type="InterPro" id="IPR036871">
    <property type="entry name" value="PX_dom_sf"/>
</dbReference>
<dbReference type="PANTHER" id="PTHR24351">
    <property type="entry name" value="RIBOSOMAL PROTEIN S6 KINASE"/>
    <property type="match status" value="1"/>
</dbReference>
<gene>
    <name evidence="12" type="ORF">CYNAS_LOCUS20917</name>
</gene>
<evidence type="ECO:0000256" key="3">
    <source>
        <dbReference type="ARBA" id="ARBA00022553"/>
    </source>
</evidence>
<feature type="domain" description="AGC-kinase C-terminal" evidence="11">
    <location>
        <begin position="402"/>
        <end position="471"/>
    </location>
</feature>
<dbReference type="Pfam" id="PF00069">
    <property type="entry name" value="Pkinase"/>
    <property type="match status" value="1"/>
</dbReference>
<dbReference type="Proteomes" id="UP001176961">
    <property type="component" value="Unassembled WGS sequence"/>
</dbReference>
<proteinExistence type="inferred from homology"/>
<dbReference type="SUPFAM" id="SSF64268">
    <property type="entry name" value="PX domain"/>
    <property type="match status" value="1"/>
</dbReference>
<dbReference type="InterPro" id="IPR008271">
    <property type="entry name" value="Ser/Thr_kinase_AS"/>
</dbReference>
<evidence type="ECO:0000313" key="13">
    <source>
        <dbReference type="Proteomes" id="UP001176961"/>
    </source>
</evidence>
<organism evidence="12 13">
    <name type="scientific">Cylicocyclus nassatus</name>
    <name type="common">Nematode worm</name>
    <dbReference type="NCBI Taxonomy" id="53992"/>
    <lineage>
        <taxon>Eukaryota</taxon>
        <taxon>Metazoa</taxon>
        <taxon>Ecdysozoa</taxon>
        <taxon>Nematoda</taxon>
        <taxon>Chromadorea</taxon>
        <taxon>Rhabditida</taxon>
        <taxon>Rhabditina</taxon>
        <taxon>Rhabditomorpha</taxon>
        <taxon>Strongyloidea</taxon>
        <taxon>Strongylidae</taxon>
        <taxon>Cylicocyclus</taxon>
    </lineage>
</organism>
<dbReference type="PROSITE" id="PS00107">
    <property type="entry name" value="PROTEIN_KINASE_ATP"/>
    <property type="match status" value="1"/>
</dbReference>
<name>A0AA36HDT1_CYLNA</name>
<keyword evidence="3" id="KW-0597">Phosphoprotein</keyword>
<evidence type="ECO:0000256" key="1">
    <source>
        <dbReference type="ARBA" id="ARBA00009903"/>
    </source>
</evidence>
<evidence type="ECO:0000256" key="5">
    <source>
        <dbReference type="ARBA" id="ARBA00022741"/>
    </source>
</evidence>
<dbReference type="InterPro" id="IPR017441">
    <property type="entry name" value="Protein_kinase_ATP_BS"/>
</dbReference>
<reference evidence="12" key="1">
    <citation type="submission" date="2023-07" db="EMBL/GenBank/DDBJ databases">
        <authorList>
            <consortium name="CYATHOMIX"/>
        </authorList>
    </citation>
    <scope>NUCLEOTIDE SEQUENCE</scope>
    <source>
        <strain evidence="12">N/A</strain>
    </source>
</reference>
<dbReference type="GO" id="GO:0004674">
    <property type="term" value="F:protein serine/threonine kinase activity"/>
    <property type="evidence" value="ECO:0007669"/>
    <property type="project" value="UniProtKB-KW"/>
</dbReference>
<sequence length="471" mass="54711">MKCEIEKLCCAEVFLEELGMRKPAVVVCEVIVDNEKATVFALKINSARFIRKRFEDYHQFYLKNKVELNLVTKAAPKKRFFQAKAKLNEKRKNWIIVLVRELLADHHESDIVREFLALRDVEEYDDAHVDLGAKEQAMANASDFDFMSIIGKGNFGRVFQVRHIATGKIYAMKVLSKEHVRKKNEVKHVMAELKVLKSNIHHPFLVSLHFSFQSKDKLYFVLDYLNGGELFSHLQREKRFSESRTRFYAAEIASALGYLHDNDIIYRDLKPENLLLDRNGYVVLTDFGLCKENMTATSTTSTFCGTPEYLAPEIVLRQAYGISVDWWCLGCVLYEMLFGLPPFYARDHKEMYKRIVSDPVKIRRNVSPACKDLLDSLLKKEASKRLGTKMDLKEIRDHPFFLPIDWDKLLRREVRAPFIPYVENDMDVRNISKEFVKLKVNPASLIPQNTATTHYDHDFAGFTYVQSINVN</sequence>
<comment type="similarity">
    <text evidence="1">Belongs to the protein kinase superfamily. AGC Ser/Thr protein kinase family.</text>
</comment>
<feature type="domain" description="Protein kinase" evidence="10">
    <location>
        <begin position="144"/>
        <end position="401"/>
    </location>
</feature>
<evidence type="ECO:0000256" key="9">
    <source>
        <dbReference type="RuleBase" id="RU000304"/>
    </source>
</evidence>
<feature type="binding site" evidence="8">
    <location>
        <position position="173"/>
    </location>
    <ligand>
        <name>ATP</name>
        <dbReference type="ChEBI" id="CHEBI:30616"/>
    </ligand>
</feature>
<keyword evidence="5 8" id="KW-0547">Nucleotide-binding</keyword>
<keyword evidence="7 8" id="KW-0067">ATP-binding</keyword>
<dbReference type="InterPro" id="IPR011009">
    <property type="entry name" value="Kinase-like_dom_sf"/>
</dbReference>
<keyword evidence="2 9" id="KW-0723">Serine/threonine-protein kinase</keyword>
<dbReference type="FunFam" id="3.30.200.20:FF:000103">
    <property type="entry name" value="Protein kinase C"/>
    <property type="match status" value="1"/>
</dbReference>
<evidence type="ECO:0000256" key="2">
    <source>
        <dbReference type="ARBA" id="ARBA00022527"/>
    </source>
</evidence>
<dbReference type="FunFam" id="1.10.510.10:FF:000008">
    <property type="entry name" value="Non-specific serine/threonine protein kinase"/>
    <property type="match status" value="1"/>
</dbReference>
<dbReference type="InterPro" id="IPR000719">
    <property type="entry name" value="Prot_kinase_dom"/>
</dbReference>
<dbReference type="InterPro" id="IPR000961">
    <property type="entry name" value="AGC-kinase_C"/>
</dbReference>
<dbReference type="PROSITE" id="PS00108">
    <property type="entry name" value="PROTEIN_KINASE_ST"/>
    <property type="match status" value="1"/>
</dbReference>
<dbReference type="Gene3D" id="1.10.510.10">
    <property type="entry name" value="Transferase(Phosphotransferase) domain 1"/>
    <property type="match status" value="1"/>
</dbReference>
<dbReference type="Gene3D" id="3.30.200.20">
    <property type="entry name" value="Phosphorylase Kinase, domain 1"/>
    <property type="match status" value="1"/>
</dbReference>
<keyword evidence="6" id="KW-0418">Kinase</keyword>
<comment type="caution">
    <text evidence="12">The sequence shown here is derived from an EMBL/GenBank/DDBJ whole genome shotgun (WGS) entry which is preliminary data.</text>
</comment>
<protein>
    <submittedName>
        <fullName evidence="12">Uncharacterized protein</fullName>
    </submittedName>
</protein>
<accession>A0AA36HDT1</accession>
<keyword evidence="13" id="KW-1185">Reference proteome</keyword>
<keyword evidence="4" id="KW-0808">Transferase</keyword>
<evidence type="ECO:0000256" key="8">
    <source>
        <dbReference type="PROSITE-ProRule" id="PRU10141"/>
    </source>
</evidence>
<dbReference type="SUPFAM" id="SSF56112">
    <property type="entry name" value="Protein kinase-like (PK-like)"/>
    <property type="match status" value="1"/>
</dbReference>
<dbReference type="PROSITE" id="PS51285">
    <property type="entry name" value="AGC_KINASE_CTER"/>
    <property type="match status" value="1"/>
</dbReference>
<dbReference type="EMBL" id="CATQJL010000326">
    <property type="protein sequence ID" value="CAJ0608934.1"/>
    <property type="molecule type" value="Genomic_DNA"/>
</dbReference>